<sequence length="44" mass="5326">LFERQPPTQKLEMKKLQNLRIVSPINSEDTLIQVSEYPQSYHYY</sequence>
<dbReference type="AlphaFoldDB" id="A0A5J4U310"/>
<evidence type="ECO:0000313" key="1">
    <source>
        <dbReference type="EMBL" id="KAA6364977.1"/>
    </source>
</evidence>
<accession>A0A5J4U310</accession>
<dbReference type="EMBL" id="SNRW01020988">
    <property type="protein sequence ID" value="KAA6364977.1"/>
    <property type="molecule type" value="Genomic_DNA"/>
</dbReference>
<gene>
    <name evidence="1" type="ORF">EZS28_039496</name>
</gene>
<comment type="caution">
    <text evidence="1">The sequence shown here is derived from an EMBL/GenBank/DDBJ whole genome shotgun (WGS) entry which is preliminary data.</text>
</comment>
<protein>
    <submittedName>
        <fullName evidence="1">Uncharacterized protein</fullName>
    </submittedName>
</protein>
<organism evidence="1 2">
    <name type="scientific">Streblomastix strix</name>
    <dbReference type="NCBI Taxonomy" id="222440"/>
    <lineage>
        <taxon>Eukaryota</taxon>
        <taxon>Metamonada</taxon>
        <taxon>Preaxostyla</taxon>
        <taxon>Oxymonadida</taxon>
        <taxon>Streblomastigidae</taxon>
        <taxon>Streblomastix</taxon>
    </lineage>
</organism>
<dbReference type="Proteomes" id="UP000324800">
    <property type="component" value="Unassembled WGS sequence"/>
</dbReference>
<name>A0A5J4U310_9EUKA</name>
<feature type="non-terminal residue" evidence="1">
    <location>
        <position position="1"/>
    </location>
</feature>
<reference evidence="1 2" key="1">
    <citation type="submission" date="2019-03" db="EMBL/GenBank/DDBJ databases">
        <title>Single cell metagenomics reveals metabolic interactions within the superorganism composed of flagellate Streblomastix strix and complex community of Bacteroidetes bacteria on its surface.</title>
        <authorList>
            <person name="Treitli S.C."/>
            <person name="Kolisko M."/>
            <person name="Husnik F."/>
            <person name="Keeling P."/>
            <person name="Hampl V."/>
        </authorList>
    </citation>
    <scope>NUCLEOTIDE SEQUENCE [LARGE SCALE GENOMIC DNA]</scope>
    <source>
        <strain evidence="1">ST1C</strain>
    </source>
</reference>
<proteinExistence type="predicted"/>
<evidence type="ECO:0000313" key="2">
    <source>
        <dbReference type="Proteomes" id="UP000324800"/>
    </source>
</evidence>